<comment type="caution">
    <text evidence="2">The sequence shown here is derived from an EMBL/GenBank/DDBJ whole genome shotgun (WGS) entry which is preliminary data.</text>
</comment>
<gene>
    <name evidence="2" type="ORF">ABT39_MTgene4200</name>
</gene>
<keyword evidence="1" id="KW-1133">Transmembrane helix</keyword>
<feature type="transmembrane region" description="Helical" evidence="1">
    <location>
        <begin position="39"/>
        <end position="66"/>
    </location>
</feature>
<evidence type="ECO:0000313" key="2">
    <source>
        <dbReference type="EMBL" id="KUM48864.1"/>
    </source>
</evidence>
<reference evidence="2" key="1">
    <citation type="journal article" date="2015" name="Genome Biol. Evol.">
        <title>Organellar Genomes of White Spruce (Picea glauca): Assembly and Annotation.</title>
        <authorList>
            <person name="Jackman S.D."/>
            <person name="Warren R.L."/>
            <person name="Gibb E.A."/>
            <person name="Vandervalk B.P."/>
            <person name="Mohamadi H."/>
            <person name="Chu J."/>
            <person name="Raymond A."/>
            <person name="Pleasance S."/>
            <person name="Coope R."/>
            <person name="Wildung M.R."/>
            <person name="Ritland C.E."/>
            <person name="Bousquet J."/>
            <person name="Jones S.J."/>
            <person name="Bohlmann J."/>
            <person name="Birol I."/>
        </authorList>
    </citation>
    <scope>NUCLEOTIDE SEQUENCE [LARGE SCALE GENOMIC DNA]</scope>
    <source>
        <tissue evidence="2">Flushing bud</tissue>
    </source>
</reference>
<dbReference type="AlphaFoldDB" id="A0A101M0V0"/>
<keyword evidence="1" id="KW-0812">Transmembrane</keyword>
<dbReference type="EMBL" id="LKAM01000004">
    <property type="protein sequence ID" value="KUM48864.1"/>
    <property type="molecule type" value="Genomic_DNA"/>
</dbReference>
<accession>A0A101M0V0</accession>
<keyword evidence="2" id="KW-0496">Mitochondrion</keyword>
<organism evidence="2">
    <name type="scientific">Picea glauca</name>
    <name type="common">White spruce</name>
    <name type="synonym">Pinus glauca</name>
    <dbReference type="NCBI Taxonomy" id="3330"/>
    <lineage>
        <taxon>Eukaryota</taxon>
        <taxon>Viridiplantae</taxon>
        <taxon>Streptophyta</taxon>
        <taxon>Embryophyta</taxon>
        <taxon>Tracheophyta</taxon>
        <taxon>Spermatophyta</taxon>
        <taxon>Pinopsida</taxon>
        <taxon>Pinidae</taxon>
        <taxon>Conifers I</taxon>
        <taxon>Pinales</taxon>
        <taxon>Pinaceae</taxon>
        <taxon>Picea</taxon>
    </lineage>
</organism>
<sequence length="67" mass="7880">MPALLIWVLIYKEGRITTYSIVTSFSQYYMALRDFRDDVYLIGMHISLLLCLTHISLGWNACLYLFI</sequence>
<protein>
    <submittedName>
        <fullName evidence="2">Uncharacterized protein</fullName>
    </submittedName>
</protein>
<name>A0A101M0V0_PICGL</name>
<keyword evidence="1" id="KW-0472">Membrane</keyword>
<geneLocation type="mitochondrion" evidence="2"/>
<proteinExistence type="predicted"/>
<evidence type="ECO:0000256" key="1">
    <source>
        <dbReference type="SAM" id="Phobius"/>
    </source>
</evidence>